<dbReference type="PANTHER" id="PTHR31636">
    <property type="entry name" value="OSJNBA0084A10.13 PROTEIN-RELATED"/>
    <property type="match status" value="1"/>
</dbReference>
<reference evidence="5" key="1">
    <citation type="submission" date="2015-07" db="EMBL/GenBank/DDBJ databases">
        <title>Transcriptome Assembly of Anthurium amnicola.</title>
        <authorList>
            <person name="Suzuki J."/>
        </authorList>
    </citation>
    <scope>NUCLEOTIDE SEQUENCE</scope>
</reference>
<name>A0A1D1XRW1_9ARAE</name>
<evidence type="ECO:0000256" key="4">
    <source>
        <dbReference type="SAM" id="MobiDB-lite"/>
    </source>
</evidence>
<dbReference type="EMBL" id="GDJX01022814">
    <property type="protein sequence ID" value="JAT45122.1"/>
    <property type="molecule type" value="Transcribed_RNA"/>
</dbReference>
<evidence type="ECO:0000256" key="2">
    <source>
        <dbReference type="ARBA" id="ARBA00023163"/>
    </source>
</evidence>
<proteinExistence type="inferred from homology"/>
<evidence type="ECO:0000256" key="1">
    <source>
        <dbReference type="ARBA" id="ARBA00023015"/>
    </source>
</evidence>
<evidence type="ECO:0000313" key="5">
    <source>
        <dbReference type="EMBL" id="JAT45122.1"/>
    </source>
</evidence>
<comment type="similarity">
    <text evidence="3">Belongs to the GRAS family.</text>
</comment>
<protein>
    <submittedName>
        <fullName evidence="5">Chitin-inducible gibberellin-responsive protein 2</fullName>
    </submittedName>
</protein>
<dbReference type="AlphaFoldDB" id="A0A1D1XRW1"/>
<feature type="region of interest" description="Leucine repeat II (LRII)" evidence="3">
    <location>
        <begin position="340"/>
        <end position="372"/>
    </location>
</feature>
<organism evidence="5">
    <name type="scientific">Anthurium amnicola</name>
    <dbReference type="NCBI Taxonomy" id="1678845"/>
    <lineage>
        <taxon>Eukaryota</taxon>
        <taxon>Viridiplantae</taxon>
        <taxon>Streptophyta</taxon>
        <taxon>Embryophyta</taxon>
        <taxon>Tracheophyta</taxon>
        <taxon>Spermatophyta</taxon>
        <taxon>Magnoliopsida</taxon>
        <taxon>Liliopsida</taxon>
        <taxon>Araceae</taxon>
        <taxon>Pothoideae</taxon>
        <taxon>Potheae</taxon>
        <taxon>Anthurium</taxon>
    </lineage>
</organism>
<dbReference type="PROSITE" id="PS50985">
    <property type="entry name" value="GRAS"/>
    <property type="match status" value="1"/>
</dbReference>
<accession>A0A1D1XRW1</accession>
<dbReference type="InterPro" id="IPR005202">
    <property type="entry name" value="TF_GRAS"/>
</dbReference>
<feature type="region of interest" description="Disordered" evidence="4">
    <location>
        <begin position="93"/>
        <end position="131"/>
    </location>
</feature>
<feature type="region of interest" description="Disordered" evidence="4">
    <location>
        <begin position="1"/>
        <end position="29"/>
    </location>
</feature>
<comment type="caution">
    <text evidence="3">Lacks conserved residue(s) required for the propagation of feature annotation.</text>
</comment>
<gene>
    <name evidence="5" type="primary">CIGR2_1</name>
    <name evidence="5" type="ORF">g.45920</name>
</gene>
<feature type="region of interest" description="Leucine repeat I (LRI)" evidence="3">
    <location>
        <begin position="180"/>
        <end position="240"/>
    </location>
</feature>
<dbReference type="Pfam" id="PF03514">
    <property type="entry name" value="GRAS"/>
    <property type="match status" value="1"/>
</dbReference>
<sequence>MPVSHSSQLLDYSSMQTSKKYESSNGSQQLYHEHSSLSVQGVNFHCSPQTVHSVDHLYADNGSQLGNTPILICQEQYCTLESSSATASYTVHHSPSTQSLSSNSGSPVFQQDCQSDNTSGSPISSSCVTEDPNDLRHKIRELENAMLGTDLDINSSESTFQGQLSMEPERLRQIIEIACGDLKQVLIACARAVADNDMFMVEMLMTELRPMVSVSGEPIQRLGAYLLEGLVARLASSGSSIYKALKCKEPASSELLSYMHMLYEVCPYFKFGYMSANGAIAEALKGENRVHIIDFQIAMGTQWVTLIQALAARPGGPPHVRITGIDDPVSSYARGGGLHIVGRRLSQLAETYHVPFEFHAAALSGCEVEVEHLGVLPGEALAVNFAYQLHHMPDESVSTRNHRDRLLRMVKSLSPKVVTLVEQESNTNTAPFLPRFIETLDYYTAIFESIDVKLPRDSKERISVEQHCLARDIVNIIACEGEERVERHELLGKWRSRFTMAGFTPYPLSPLVNVTIKTLLENYCENYRLEERDGSLYLGWKNRALVVSCAWR</sequence>
<feature type="compositionally biased region" description="Polar residues" evidence="4">
    <location>
        <begin position="93"/>
        <end position="128"/>
    </location>
</feature>
<feature type="short sequence motif" description="VHIID" evidence="3">
    <location>
        <begin position="290"/>
        <end position="294"/>
    </location>
</feature>
<evidence type="ECO:0000256" key="3">
    <source>
        <dbReference type="PROSITE-ProRule" id="PRU01191"/>
    </source>
</evidence>
<feature type="region of interest" description="VHIID" evidence="3">
    <location>
        <begin position="259"/>
        <end position="324"/>
    </location>
</feature>
<keyword evidence="1" id="KW-0805">Transcription regulation</keyword>
<keyword evidence="2" id="KW-0804">Transcription</keyword>
<feature type="region of interest" description="SAW" evidence="3">
    <location>
        <begin position="478"/>
        <end position="552"/>
    </location>
</feature>